<dbReference type="EMBL" id="CP022415">
    <property type="protein sequence ID" value="ASM72834.1"/>
    <property type="molecule type" value="Genomic_DNA"/>
</dbReference>
<name>A0A221K1H2_9RHOB</name>
<gene>
    <name evidence="2" type="ORF">SULPSESMR1_02031</name>
</gene>
<reference evidence="2 3" key="1">
    <citation type="submission" date="2017-07" db="EMBL/GenBank/DDBJ databases">
        <title>Genome Sequence of Sulfitobacter pseudonitzschiae Strain SMR1 Isolated from a culture of the Diatom Skeletonema marinoi.</title>
        <authorList>
            <person name="Topel M."/>
            <person name="Pinder M.I.M."/>
            <person name="Johansson O.N."/>
            <person name="Kourtchenko O."/>
            <person name="Godhe A."/>
            <person name="Clarke A.K."/>
        </authorList>
    </citation>
    <scope>NUCLEOTIDE SEQUENCE [LARGE SCALE GENOMIC DNA]</scope>
    <source>
        <strain evidence="2 3">SMR1</strain>
    </source>
</reference>
<accession>A0A221K1H2</accession>
<keyword evidence="3" id="KW-1185">Reference proteome</keyword>
<feature type="chain" id="PRO_5011990648" evidence="1">
    <location>
        <begin position="36"/>
        <end position="122"/>
    </location>
</feature>
<evidence type="ECO:0000313" key="3">
    <source>
        <dbReference type="Proteomes" id="UP000199754"/>
    </source>
</evidence>
<evidence type="ECO:0000256" key="1">
    <source>
        <dbReference type="SAM" id="SignalP"/>
    </source>
</evidence>
<proteinExistence type="predicted"/>
<organism evidence="2 3">
    <name type="scientific">Pseudosulfitobacter pseudonitzschiae</name>
    <dbReference type="NCBI Taxonomy" id="1402135"/>
    <lineage>
        <taxon>Bacteria</taxon>
        <taxon>Pseudomonadati</taxon>
        <taxon>Pseudomonadota</taxon>
        <taxon>Alphaproteobacteria</taxon>
        <taxon>Rhodobacterales</taxon>
        <taxon>Roseobacteraceae</taxon>
        <taxon>Pseudosulfitobacter</taxon>
    </lineage>
</organism>
<dbReference type="OrthoDB" id="7870012at2"/>
<keyword evidence="1" id="KW-0732">Signal</keyword>
<evidence type="ECO:0000313" key="2">
    <source>
        <dbReference type="EMBL" id="ASM72834.1"/>
    </source>
</evidence>
<dbReference type="AlphaFoldDB" id="A0A221K1H2"/>
<dbReference type="PROSITE" id="PS51318">
    <property type="entry name" value="TAT"/>
    <property type="match status" value="1"/>
</dbReference>
<dbReference type="InterPro" id="IPR006311">
    <property type="entry name" value="TAT_signal"/>
</dbReference>
<feature type="signal peptide" evidence="1">
    <location>
        <begin position="1"/>
        <end position="35"/>
    </location>
</feature>
<sequence length="122" mass="13617">MTKERVCANSPAMSRRTLMAALPVAGVSMALPSIARPASGALVDVIRELEGWQGWEPSNVVATKAYAAYRMREAMGLDLPNPKYAQLHIDYQVWIFEDYKQSAWFERDVTAGKSMMPPRPSL</sequence>
<dbReference type="Proteomes" id="UP000199754">
    <property type="component" value="Chromosome"/>
</dbReference>
<dbReference type="KEGG" id="spse:SULPSESMR1_02031"/>
<protein>
    <submittedName>
        <fullName evidence="2">Uncharacterized protein</fullName>
    </submittedName>
</protein>
<dbReference type="RefSeq" id="WP_089420689.1">
    <property type="nucleotide sequence ID" value="NZ_CP022415.1"/>
</dbReference>